<evidence type="ECO:0000313" key="2">
    <source>
        <dbReference type="EMBL" id="MST78589.1"/>
    </source>
</evidence>
<keyword evidence="1" id="KW-0732">Signal</keyword>
<comment type="caution">
    <text evidence="2">The sequence shown here is derived from an EMBL/GenBank/DDBJ whole genome shotgun (WGS) entry which is preliminary data.</text>
</comment>
<organism evidence="2 3">
    <name type="scientific">Segatella copri</name>
    <dbReference type="NCBI Taxonomy" id="165179"/>
    <lineage>
        <taxon>Bacteria</taxon>
        <taxon>Pseudomonadati</taxon>
        <taxon>Bacteroidota</taxon>
        <taxon>Bacteroidia</taxon>
        <taxon>Bacteroidales</taxon>
        <taxon>Prevotellaceae</taxon>
        <taxon>Segatella</taxon>
    </lineage>
</organism>
<evidence type="ECO:0008006" key="4">
    <source>
        <dbReference type="Google" id="ProtNLM"/>
    </source>
</evidence>
<dbReference type="AlphaFoldDB" id="A0A6I2U4A4"/>
<reference evidence="2 3" key="1">
    <citation type="submission" date="2019-08" db="EMBL/GenBank/DDBJ databases">
        <title>In-depth cultivation of the pig gut microbiome towards novel bacterial diversity and tailored functional studies.</title>
        <authorList>
            <person name="Wylensek D."/>
            <person name="Hitch T.C.A."/>
            <person name="Clavel T."/>
        </authorList>
    </citation>
    <scope>NUCLEOTIDE SEQUENCE [LARGE SCALE GENOMIC DNA]</scope>
    <source>
        <strain evidence="2 3">LKV-178-WT-2C</strain>
    </source>
</reference>
<accession>A0A6I2U4A4</accession>
<evidence type="ECO:0000256" key="1">
    <source>
        <dbReference type="SAM" id="SignalP"/>
    </source>
</evidence>
<sequence length="154" mass="17549">MRIMIKKSMIGLCIAVACMTASIFSLSGCEPHEGSEDQLKADVDSFANYYFNWHFPKAVKYCTQESERWLRYAASNVNETDVELLRQKPEDASIEITDIDFGDDETSATVTLTVHNFLQMDSIGQDPQLIEQADFQLPMCMKKGLWKIKLEKLP</sequence>
<dbReference type="PROSITE" id="PS51257">
    <property type="entry name" value="PROKAR_LIPOPROTEIN"/>
    <property type="match status" value="1"/>
</dbReference>
<feature type="signal peptide" evidence="1">
    <location>
        <begin position="1"/>
        <end position="27"/>
    </location>
</feature>
<name>A0A6I2U4A4_9BACT</name>
<dbReference type="EMBL" id="VUNF01000035">
    <property type="protein sequence ID" value="MST78589.1"/>
    <property type="molecule type" value="Genomic_DNA"/>
</dbReference>
<dbReference type="Proteomes" id="UP000450161">
    <property type="component" value="Unassembled WGS sequence"/>
</dbReference>
<gene>
    <name evidence="2" type="ORF">FYJ72_13240</name>
</gene>
<feature type="chain" id="PRO_5026035582" description="Lipoprotein" evidence="1">
    <location>
        <begin position="28"/>
        <end position="154"/>
    </location>
</feature>
<protein>
    <recommendedName>
        <fullName evidence="4">Lipoprotein</fullName>
    </recommendedName>
</protein>
<proteinExistence type="predicted"/>
<dbReference type="RefSeq" id="WP_154482859.1">
    <property type="nucleotide sequence ID" value="NZ_VUNF01000035.1"/>
</dbReference>
<evidence type="ECO:0000313" key="3">
    <source>
        <dbReference type="Proteomes" id="UP000450161"/>
    </source>
</evidence>